<dbReference type="Proteomes" id="UP000466024">
    <property type="component" value="Unassembled WGS sequence"/>
</dbReference>
<dbReference type="InterPro" id="IPR015927">
    <property type="entry name" value="Peptidase_S24_S26A/B/C"/>
</dbReference>
<evidence type="ECO:0000313" key="4">
    <source>
        <dbReference type="Proteomes" id="UP000466024"/>
    </source>
</evidence>
<gene>
    <name evidence="3" type="ORF">F0A16_02875</name>
</gene>
<dbReference type="AlphaFoldDB" id="A0A640WJE7"/>
<dbReference type="Gene3D" id="2.10.109.10">
    <property type="entry name" value="Umud Fragment, subunit A"/>
    <property type="match status" value="1"/>
</dbReference>
<proteinExistence type="predicted"/>
<evidence type="ECO:0000259" key="2">
    <source>
        <dbReference type="Pfam" id="PF00717"/>
    </source>
</evidence>
<dbReference type="CDD" id="cd06529">
    <property type="entry name" value="S24_LexA-like"/>
    <property type="match status" value="1"/>
</dbReference>
<sequence length="230" mass="25484">MKEISEIRLENARTLADQVGGTGSFASRIDREPTQASRFMGRNPTKNIGDRLARHIEECFDKPKGWLDTDHSGRGDSNVAHHPAQFESNVAPAPRMDGYVPVISWVQAGAWTEVCNVEAVSDEMVPRPPGCSDRTFALRVKGQSMAPRYEPNLIIYVDPEVVPFDGDDVVAVLTESNEATFKQYVEEPGGGKMLKARNPSWPEQWVKINGNCQIIGVVVATMWMRTPKTG</sequence>
<name>A0A640WJE7_9GAMM</name>
<keyword evidence="4" id="KW-1185">Reference proteome</keyword>
<evidence type="ECO:0000256" key="1">
    <source>
        <dbReference type="SAM" id="MobiDB-lite"/>
    </source>
</evidence>
<dbReference type="SUPFAM" id="SSF51306">
    <property type="entry name" value="LexA/Signal peptidase"/>
    <property type="match status" value="1"/>
</dbReference>
<feature type="region of interest" description="Disordered" evidence="1">
    <location>
        <begin position="22"/>
        <end position="45"/>
    </location>
</feature>
<dbReference type="Pfam" id="PF00717">
    <property type="entry name" value="Peptidase_S24"/>
    <property type="match status" value="1"/>
</dbReference>
<dbReference type="RefSeq" id="WP_149433868.1">
    <property type="nucleotide sequence ID" value="NZ_VTPX01000001.1"/>
</dbReference>
<dbReference type="InterPro" id="IPR050077">
    <property type="entry name" value="LexA_repressor"/>
</dbReference>
<dbReference type="PANTHER" id="PTHR33516">
    <property type="entry name" value="LEXA REPRESSOR"/>
    <property type="match status" value="1"/>
</dbReference>
<comment type="caution">
    <text evidence="3">The sequence shown here is derived from an EMBL/GenBank/DDBJ whole genome shotgun (WGS) entry which is preliminary data.</text>
</comment>
<dbReference type="InterPro" id="IPR036286">
    <property type="entry name" value="LexA/Signal_pep-like_sf"/>
</dbReference>
<dbReference type="PANTHER" id="PTHR33516:SF2">
    <property type="entry name" value="LEXA REPRESSOR-RELATED"/>
    <property type="match status" value="1"/>
</dbReference>
<accession>A0A640WJE7</accession>
<reference evidence="3 4" key="1">
    <citation type="submission" date="2019-08" db="EMBL/GenBank/DDBJ databases">
        <title>Bioinformatics analysis of the strain L3 and L5.</title>
        <authorList>
            <person name="Li X."/>
        </authorList>
    </citation>
    <scope>NUCLEOTIDE SEQUENCE [LARGE SCALE GENOMIC DNA]</scope>
    <source>
        <strain evidence="3 4">L3</strain>
    </source>
</reference>
<organism evidence="3 4">
    <name type="scientific">Salinicola corii</name>
    <dbReference type="NCBI Taxonomy" id="2606937"/>
    <lineage>
        <taxon>Bacteria</taxon>
        <taxon>Pseudomonadati</taxon>
        <taxon>Pseudomonadota</taxon>
        <taxon>Gammaproteobacteria</taxon>
        <taxon>Oceanospirillales</taxon>
        <taxon>Halomonadaceae</taxon>
        <taxon>Salinicola</taxon>
    </lineage>
</organism>
<dbReference type="EMBL" id="VTPX01000001">
    <property type="protein sequence ID" value="KAA0020748.1"/>
    <property type="molecule type" value="Genomic_DNA"/>
</dbReference>
<protein>
    <submittedName>
        <fullName evidence="3">LexA family transcriptional repressor</fullName>
    </submittedName>
</protein>
<evidence type="ECO:0000313" key="3">
    <source>
        <dbReference type="EMBL" id="KAA0020748.1"/>
    </source>
</evidence>
<feature type="domain" description="Peptidase S24/S26A/S26B/S26C" evidence="2">
    <location>
        <begin position="101"/>
        <end position="219"/>
    </location>
</feature>
<dbReference type="InterPro" id="IPR039418">
    <property type="entry name" value="LexA-like"/>
</dbReference>